<dbReference type="AlphaFoldDB" id="E9CKE5"/>
<reference evidence="2" key="1">
    <citation type="journal article" date="2011" name="Genome Biol. Evol.">
        <title>Massive genomic decay in Serratia symbiotica, a recently evolved symbiont of aphids.</title>
        <authorList>
            <person name="Burke G.R."/>
            <person name="Moran N.A."/>
        </authorList>
    </citation>
    <scope>NUCLEOTIDE SEQUENCE [LARGE SCALE GENOMIC DNA]</scope>
    <source>
        <strain evidence="2">Tucson</strain>
    </source>
</reference>
<organism evidence="1 2">
    <name type="scientific">Serratia symbiotica str. Tucson</name>
    <dbReference type="NCBI Taxonomy" id="914128"/>
    <lineage>
        <taxon>Bacteria</taxon>
        <taxon>Pseudomonadati</taxon>
        <taxon>Pseudomonadota</taxon>
        <taxon>Gammaproteobacteria</taxon>
        <taxon>Enterobacterales</taxon>
        <taxon>Yersiniaceae</taxon>
        <taxon>Serratia</taxon>
        <taxon>Serratia symbiotica</taxon>
    </lineage>
</organism>
<dbReference type="HOGENOM" id="CLU_3431320_0_0_6"/>
<name>E9CKE5_9GAMM</name>
<evidence type="ECO:0000313" key="1">
    <source>
        <dbReference type="EMBL" id="EFW13057.1"/>
    </source>
</evidence>
<protein>
    <submittedName>
        <fullName evidence="1">Uncharacterized protein</fullName>
    </submittedName>
</protein>
<dbReference type="Proteomes" id="UP000013568">
    <property type="component" value="Unassembled WGS sequence"/>
</dbReference>
<evidence type="ECO:0000313" key="2">
    <source>
        <dbReference type="Proteomes" id="UP000013568"/>
    </source>
</evidence>
<dbReference type="EMBL" id="GL636100">
    <property type="protein sequence ID" value="EFW13057.1"/>
    <property type="molecule type" value="Genomic_DNA"/>
</dbReference>
<keyword evidence="2" id="KW-1185">Reference proteome</keyword>
<proteinExistence type="predicted"/>
<accession>E9CKE5</accession>
<sequence length="17" mass="1963">KPKEYTNTTSASRPHVF</sequence>
<feature type="non-terminal residue" evidence="1">
    <location>
        <position position="1"/>
    </location>
</feature>
<gene>
    <name evidence="1" type="ORF">SSYM_0511</name>
</gene>